<dbReference type="Gene3D" id="3.10.129.10">
    <property type="entry name" value="Hotdog Thioesterase"/>
    <property type="match status" value="1"/>
</dbReference>
<dbReference type="SUPFAM" id="SSF54637">
    <property type="entry name" value="Thioesterase/thiol ester dehydrase-isomerase"/>
    <property type="match status" value="2"/>
</dbReference>
<evidence type="ECO:0000313" key="4">
    <source>
        <dbReference type="Proteomes" id="UP000649179"/>
    </source>
</evidence>
<sequence length="299" mass="31777">MASQKSGALTREVDAGTGTGLGFIAKAALPVLPGVNLLPGVGKSGGELPDLTLTRHDVGIDRARVAAYASVCGFEPRQHLPLTYPHMLAFGLQMGIMTDSSFPYPAIGTVHLANTITSHRPIGFDERLDVTVRAANKRAHPKGTVFDLLSTVTSGGETLWESTSEYLRPGRGDTEATTGGERIDVVPAGPATWKLPADLGRQYAAVSGDSNPIHLYPLTAKAFGFPRQIAHGMWSKARCVAFLDNRLPDAVTVHVEFKKPILLPGKVAFGSLVAEDRVDFSLTRPKDGAPHLVGRATPA</sequence>
<reference evidence="3" key="2">
    <citation type="submission" date="2020-09" db="EMBL/GenBank/DDBJ databases">
        <authorList>
            <person name="Sun Q."/>
            <person name="Zhou Y."/>
        </authorList>
    </citation>
    <scope>NUCLEOTIDE SEQUENCE</scope>
    <source>
        <strain evidence="3">CGMCC 1.16067</strain>
    </source>
</reference>
<protein>
    <recommendedName>
        <fullName evidence="2">MaoC-like domain-containing protein</fullName>
    </recommendedName>
</protein>
<dbReference type="InterPro" id="IPR029069">
    <property type="entry name" value="HotDog_dom_sf"/>
</dbReference>
<dbReference type="RefSeq" id="WP_229660498.1">
    <property type="nucleotide sequence ID" value="NZ_BMKQ01000001.1"/>
</dbReference>
<dbReference type="Pfam" id="PF01575">
    <property type="entry name" value="MaoC_dehydratas"/>
    <property type="match status" value="1"/>
</dbReference>
<gene>
    <name evidence="3" type="ORF">GCM10011519_03050</name>
</gene>
<dbReference type="Proteomes" id="UP000649179">
    <property type="component" value="Unassembled WGS sequence"/>
</dbReference>
<dbReference type="PANTHER" id="PTHR43841">
    <property type="entry name" value="3-HYDROXYACYL-THIOESTER DEHYDRATASE HTDX-RELATED"/>
    <property type="match status" value="1"/>
</dbReference>
<evidence type="ECO:0000259" key="2">
    <source>
        <dbReference type="Pfam" id="PF01575"/>
    </source>
</evidence>
<dbReference type="InterPro" id="IPR002539">
    <property type="entry name" value="MaoC-like_dom"/>
</dbReference>
<comment type="similarity">
    <text evidence="1">Belongs to the enoyl-CoA hydratase/isomerase family.</text>
</comment>
<keyword evidence="4" id="KW-1185">Reference proteome</keyword>
<accession>A0A917EZ88</accession>
<proteinExistence type="inferred from homology"/>
<feature type="domain" description="MaoC-like" evidence="2">
    <location>
        <begin position="201"/>
        <end position="268"/>
    </location>
</feature>
<name>A0A917EZ88_9ACTN</name>
<evidence type="ECO:0000256" key="1">
    <source>
        <dbReference type="ARBA" id="ARBA00005254"/>
    </source>
</evidence>
<reference evidence="3" key="1">
    <citation type="journal article" date="2014" name="Int. J. Syst. Evol. Microbiol.">
        <title>Complete genome sequence of Corynebacterium casei LMG S-19264T (=DSM 44701T), isolated from a smear-ripened cheese.</title>
        <authorList>
            <consortium name="US DOE Joint Genome Institute (JGI-PGF)"/>
            <person name="Walter F."/>
            <person name="Albersmeier A."/>
            <person name="Kalinowski J."/>
            <person name="Ruckert C."/>
        </authorList>
    </citation>
    <scope>NUCLEOTIDE SEQUENCE</scope>
    <source>
        <strain evidence="3">CGMCC 1.16067</strain>
    </source>
</reference>
<dbReference type="AlphaFoldDB" id="A0A917EZ88"/>
<dbReference type="EMBL" id="BMKQ01000001">
    <property type="protein sequence ID" value="GGF32986.1"/>
    <property type="molecule type" value="Genomic_DNA"/>
</dbReference>
<comment type="caution">
    <text evidence="3">The sequence shown here is derived from an EMBL/GenBank/DDBJ whole genome shotgun (WGS) entry which is preliminary data.</text>
</comment>
<organism evidence="3 4">
    <name type="scientific">Marmoricola endophyticus</name>
    <dbReference type="NCBI Taxonomy" id="2040280"/>
    <lineage>
        <taxon>Bacteria</taxon>
        <taxon>Bacillati</taxon>
        <taxon>Actinomycetota</taxon>
        <taxon>Actinomycetes</taxon>
        <taxon>Propionibacteriales</taxon>
        <taxon>Nocardioidaceae</taxon>
        <taxon>Marmoricola</taxon>
    </lineage>
</organism>
<dbReference type="PANTHER" id="PTHR43841:SF1">
    <property type="entry name" value="3-HYDROXYACYL-THIOESTER DEHYDRATASE X"/>
    <property type="match status" value="1"/>
</dbReference>
<evidence type="ECO:0000313" key="3">
    <source>
        <dbReference type="EMBL" id="GGF32986.1"/>
    </source>
</evidence>